<dbReference type="EMBL" id="BLZR01000001">
    <property type="protein sequence ID" value="GFP77999.1"/>
    <property type="molecule type" value="Genomic_DNA"/>
</dbReference>
<evidence type="ECO:0000256" key="1">
    <source>
        <dbReference type="SAM" id="SignalP"/>
    </source>
</evidence>
<evidence type="ECO:0000313" key="4">
    <source>
        <dbReference type="EMBL" id="GFP77999.1"/>
    </source>
</evidence>
<dbReference type="PROSITE" id="PS51257">
    <property type="entry name" value="PROKAR_LIPOPROTEIN"/>
    <property type="match status" value="1"/>
</dbReference>
<dbReference type="InterPro" id="IPR021416">
    <property type="entry name" value="DUF3048_N"/>
</dbReference>
<keyword evidence="1" id="KW-0732">Signal</keyword>
<name>A0A6V8SL87_9CLOT</name>
<keyword evidence="5" id="KW-1185">Reference proteome</keyword>
<dbReference type="AlphaFoldDB" id="A0A6V8SL87"/>
<organism evidence="4 5">
    <name type="scientific">Clostridium fungisolvens</name>
    <dbReference type="NCBI Taxonomy" id="1604897"/>
    <lineage>
        <taxon>Bacteria</taxon>
        <taxon>Bacillati</taxon>
        <taxon>Bacillota</taxon>
        <taxon>Clostridia</taxon>
        <taxon>Eubacteriales</taxon>
        <taxon>Clostridiaceae</taxon>
        <taxon>Clostridium</taxon>
    </lineage>
</organism>
<protein>
    <submittedName>
        <fullName evidence="4">Lipoprotein YerB</fullName>
    </submittedName>
</protein>
<feature type="chain" id="PRO_5027899685" evidence="1">
    <location>
        <begin position="23"/>
        <end position="342"/>
    </location>
</feature>
<evidence type="ECO:0000259" key="2">
    <source>
        <dbReference type="Pfam" id="PF11258"/>
    </source>
</evidence>
<dbReference type="RefSeq" id="WP_183279323.1">
    <property type="nucleotide sequence ID" value="NZ_BLZR01000001.1"/>
</dbReference>
<dbReference type="Gene3D" id="3.50.90.10">
    <property type="entry name" value="YerB-like"/>
    <property type="match status" value="1"/>
</dbReference>
<keyword evidence="4" id="KW-0449">Lipoprotein</keyword>
<dbReference type="InterPro" id="IPR035328">
    <property type="entry name" value="DUF3048_C"/>
</dbReference>
<dbReference type="InterPro" id="IPR023158">
    <property type="entry name" value="YerB-like_sf"/>
</dbReference>
<comment type="caution">
    <text evidence="4">The sequence shown here is derived from an EMBL/GenBank/DDBJ whole genome shotgun (WGS) entry which is preliminary data.</text>
</comment>
<dbReference type="Pfam" id="PF11258">
    <property type="entry name" value="DUF3048"/>
    <property type="match status" value="1"/>
</dbReference>
<accession>A0A6V8SL87</accession>
<proteinExistence type="predicted"/>
<reference evidence="4 5" key="1">
    <citation type="submission" date="2020-07" db="EMBL/GenBank/DDBJ databases">
        <title>A new beta-1,3-glucan-decomposing anaerobic bacterium isolated from anoxic soil subjected to biological soil disinfestation.</title>
        <authorList>
            <person name="Ueki A."/>
            <person name="Tonouchi A."/>
        </authorList>
    </citation>
    <scope>NUCLEOTIDE SEQUENCE [LARGE SCALE GENOMIC DNA]</scope>
    <source>
        <strain evidence="4 5">TW1</strain>
    </source>
</reference>
<evidence type="ECO:0000259" key="3">
    <source>
        <dbReference type="Pfam" id="PF17479"/>
    </source>
</evidence>
<gene>
    <name evidence="4" type="ORF">bsdtw1_04189</name>
</gene>
<dbReference type="Proteomes" id="UP000580568">
    <property type="component" value="Unassembled WGS sequence"/>
</dbReference>
<feature type="domain" description="DUF3048" evidence="2">
    <location>
        <begin position="55"/>
        <end position="195"/>
    </location>
</feature>
<dbReference type="Pfam" id="PF17479">
    <property type="entry name" value="DUF3048_C"/>
    <property type="match status" value="1"/>
</dbReference>
<dbReference type="SUPFAM" id="SSF159774">
    <property type="entry name" value="YerB-like"/>
    <property type="match status" value="1"/>
</dbReference>
<feature type="domain" description="DUF3048" evidence="3">
    <location>
        <begin position="224"/>
        <end position="328"/>
    </location>
</feature>
<evidence type="ECO:0000313" key="5">
    <source>
        <dbReference type="Proteomes" id="UP000580568"/>
    </source>
</evidence>
<sequence>MKKITFIIPLLLCISIVGCSYTDTKSSSTKPFKRESPPVIDISSNDTVTNDCFYTGENLTETEKSNIPFMAIIENSKDARPQSGLSEADIVFETMAEGGIPRFIALFHKNTPKQIGPIRSVRPYFLSIAEEYNLPFAHCGGSAEALSTIKADSSIKSINEIANGAYFYRDASRKAPHNLYTSADKIRKYITSNNIKIDITSNLSFDNSFWKNEDLANATVVNLKLNNFYTTNYKFVNGKYEKYMDGVKSIDKNNNIPLSFTNIVVQQTPIKIQSDNLHLDIAMIGKGSGYLFSNGKVEKILWSRTTSNTQTELTTADGNKVYLAKGNTIWHIIDNSVTPTYN</sequence>
<feature type="signal peptide" evidence="1">
    <location>
        <begin position="1"/>
        <end position="22"/>
    </location>
</feature>